<keyword evidence="1" id="KW-0812">Transmembrane</keyword>
<gene>
    <name evidence="2" type="ORF">IQ249_13280</name>
</gene>
<dbReference type="RefSeq" id="WP_194029964.1">
    <property type="nucleotide sequence ID" value="NZ_JADEWZ010000018.1"/>
</dbReference>
<keyword evidence="1" id="KW-1133">Transmembrane helix</keyword>
<reference evidence="2" key="1">
    <citation type="submission" date="2020-10" db="EMBL/GenBank/DDBJ databases">
        <authorList>
            <person name="Castelo-Branco R."/>
            <person name="Eusebio N."/>
            <person name="Adriana R."/>
            <person name="Vieira A."/>
            <person name="Brugerolle De Fraissinette N."/>
            <person name="Rezende De Castro R."/>
            <person name="Schneider M.P."/>
            <person name="Vasconcelos V."/>
            <person name="Leao P.N."/>
        </authorList>
    </citation>
    <scope>NUCLEOTIDE SEQUENCE</scope>
    <source>
        <strain evidence="2">LEGE 07157</strain>
    </source>
</reference>
<feature type="transmembrane region" description="Helical" evidence="1">
    <location>
        <begin position="6"/>
        <end position="28"/>
    </location>
</feature>
<evidence type="ECO:0000313" key="3">
    <source>
        <dbReference type="Proteomes" id="UP000654482"/>
    </source>
</evidence>
<proteinExistence type="predicted"/>
<evidence type="ECO:0000313" key="2">
    <source>
        <dbReference type="EMBL" id="MBE9116873.1"/>
    </source>
</evidence>
<feature type="transmembrane region" description="Helical" evidence="1">
    <location>
        <begin position="40"/>
        <end position="63"/>
    </location>
</feature>
<feature type="transmembrane region" description="Helical" evidence="1">
    <location>
        <begin position="75"/>
        <end position="98"/>
    </location>
</feature>
<name>A0A8J7DXB9_9CYAN</name>
<comment type="caution">
    <text evidence="2">The sequence shown here is derived from an EMBL/GenBank/DDBJ whole genome shotgun (WGS) entry which is preliminary data.</text>
</comment>
<dbReference type="Proteomes" id="UP000654482">
    <property type="component" value="Unassembled WGS sequence"/>
</dbReference>
<keyword evidence="3" id="KW-1185">Reference proteome</keyword>
<sequence length="178" mass="20008">MIFIPRFPILAALFSSFALPIFLAILSHTPLKISGLGKRFIFASLLSIGLWSGLSLISISQSLQSVGTSQLVADLLAGILILATASLCVFTFWTLIAWGFTLSMLMRLTDIQQPLTFEEWVAAYTGGQTLNTFTLDRLSVLFRFGWAKQKNDRVFIVRDRGIPIVRLTRWLRFMFGLE</sequence>
<keyword evidence="1" id="KW-0472">Membrane</keyword>
<evidence type="ECO:0000256" key="1">
    <source>
        <dbReference type="SAM" id="Phobius"/>
    </source>
</evidence>
<dbReference type="EMBL" id="JADEWZ010000018">
    <property type="protein sequence ID" value="MBE9116873.1"/>
    <property type="molecule type" value="Genomic_DNA"/>
</dbReference>
<accession>A0A8J7DXB9</accession>
<dbReference type="AlphaFoldDB" id="A0A8J7DXB9"/>
<organism evidence="2 3">
    <name type="scientific">Lusitaniella coriacea LEGE 07157</name>
    <dbReference type="NCBI Taxonomy" id="945747"/>
    <lineage>
        <taxon>Bacteria</taxon>
        <taxon>Bacillati</taxon>
        <taxon>Cyanobacteriota</taxon>
        <taxon>Cyanophyceae</taxon>
        <taxon>Spirulinales</taxon>
        <taxon>Lusitaniellaceae</taxon>
        <taxon>Lusitaniella</taxon>
    </lineage>
</organism>
<protein>
    <submittedName>
        <fullName evidence="2">Uncharacterized protein</fullName>
    </submittedName>
</protein>